<dbReference type="Gene3D" id="3.30.210.10">
    <property type="entry name" value="DNA polymerase, thumb domain"/>
    <property type="match status" value="1"/>
</dbReference>
<organism evidence="13 14">
    <name type="scientific">Leucosporidium creatinivorum</name>
    <dbReference type="NCBI Taxonomy" id="106004"/>
    <lineage>
        <taxon>Eukaryota</taxon>
        <taxon>Fungi</taxon>
        <taxon>Dikarya</taxon>
        <taxon>Basidiomycota</taxon>
        <taxon>Pucciniomycotina</taxon>
        <taxon>Microbotryomycetes</taxon>
        <taxon>Leucosporidiales</taxon>
        <taxon>Leucosporidium</taxon>
    </lineage>
</organism>
<evidence type="ECO:0000256" key="2">
    <source>
        <dbReference type="ARBA" id="ARBA00022679"/>
    </source>
</evidence>
<dbReference type="InterPro" id="IPR002054">
    <property type="entry name" value="DNA-dir_DNA_pol_X"/>
</dbReference>
<dbReference type="EMBL" id="MCGR01000043">
    <property type="protein sequence ID" value="ORY74034.1"/>
    <property type="molecule type" value="Genomic_DNA"/>
</dbReference>
<dbReference type="GO" id="GO:0005634">
    <property type="term" value="C:nucleus"/>
    <property type="evidence" value="ECO:0007669"/>
    <property type="project" value="UniProtKB-SubCell"/>
</dbReference>
<accession>A0A1Y2ERY3</accession>
<dbReference type="GO" id="GO:0006303">
    <property type="term" value="P:double-strand break repair via nonhomologous end joining"/>
    <property type="evidence" value="ECO:0007669"/>
    <property type="project" value="TreeGrafter"/>
</dbReference>
<evidence type="ECO:0000313" key="14">
    <source>
        <dbReference type="Proteomes" id="UP000193467"/>
    </source>
</evidence>
<evidence type="ECO:0000313" key="13">
    <source>
        <dbReference type="EMBL" id="ORY74034.1"/>
    </source>
</evidence>
<keyword evidence="2 10" id="KW-0808">Transferase</keyword>
<dbReference type="CDD" id="cd00141">
    <property type="entry name" value="NT_POLXc"/>
    <property type="match status" value="1"/>
</dbReference>
<proteinExistence type="inferred from homology"/>
<reference evidence="13 14" key="1">
    <citation type="submission" date="2016-07" db="EMBL/GenBank/DDBJ databases">
        <title>Pervasive Adenine N6-methylation of Active Genes in Fungi.</title>
        <authorList>
            <consortium name="DOE Joint Genome Institute"/>
            <person name="Mondo S.J."/>
            <person name="Dannebaum R.O."/>
            <person name="Kuo R.C."/>
            <person name="Labutti K."/>
            <person name="Haridas S."/>
            <person name="Kuo A."/>
            <person name="Salamov A."/>
            <person name="Ahrendt S.R."/>
            <person name="Lipzen A."/>
            <person name="Sullivan W."/>
            <person name="Andreopoulos W.B."/>
            <person name="Clum A."/>
            <person name="Lindquist E."/>
            <person name="Daum C."/>
            <person name="Ramamoorthy G.K."/>
            <person name="Gryganskyi A."/>
            <person name="Culley D."/>
            <person name="Magnuson J.K."/>
            <person name="James T.Y."/>
            <person name="O'Malley M.A."/>
            <person name="Stajich J.E."/>
            <person name="Spatafora J.W."/>
            <person name="Visel A."/>
            <person name="Grigoriev I.V."/>
        </authorList>
    </citation>
    <scope>NUCLEOTIDE SEQUENCE [LARGE SCALE GENOMIC DNA]</scope>
    <source>
        <strain evidence="13 14">62-1032</strain>
    </source>
</reference>
<dbReference type="InterPro" id="IPR037160">
    <property type="entry name" value="DNA_Pol_thumb_sf"/>
</dbReference>
<comment type="caution">
    <text evidence="13">The sequence shown here is derived from an EMBL/GenBank/DDBJ whole genome shotgun (WGS) entry which is preliminary data.</text>
</comment>
<dbReference type="GO" id="GO:0003677">
    <property type="term" value="F:DNA binding"/>
    <property type="evidence" value="ECO:0007669"/>
    <property type="project" value="UniProtKB-UniRule"/>
</dbReference>
<dbReference type="PANTHER" id="PTHR11276:SF28">
    <property type="entry name" value="DNA POLYMERASE LAMBDA"/>
    <property type="match status" value="1"/>
</dbReference>
<keyword evidence="14" id="KW-1185">Reference proteome</keyword>
<comment type="similarity">
    <text evidence="10">Belongs to the DNA polymerase type-X family.</text>
</comment>
<dbReference type="PRINTS" id="PR00869">
    <property type="entry name" value="DNAPOLX"/>
</dbReference>
<dbReference type="InterPro" id="IPR043519">
    <property type="entry name" value="NT_sf"/>
</dbReference>
<evidence type="ECO:0000256" key="10">
    <source>
        <dbReference type="RuleBase" id="RU366014"/>
    </source>
</evidence>
<feature type="domain" description="DNA-directed DNA polymerase X" evidence="12">
    <location>
        <begin position="46"/>
        <end position="374"/>
    </location>
</feature>
<dbReference type="SUPFAM" id="SSF47802">
    <property type="entry name" value="DNA polymerase beta, N-terminal domain-like"/>
    <property type="match status" value="1"/>
</dbReference>
<feature type="compositionally biased region" description="Basic and acidic residues" evidence="11">
    <location>
        <begin position="1"/>
        <end position="18"/>
    </location>
</feature>
<sequence length="374" mass="41912">PQDRVHLHGPSRDHDSRSPSDSISLPPSAFAAVPTLSVYRKSPRPCPNQALVDELAVLRSWRFLQHGTGAPESISYATAISAIIGAPKIDNVEQARKLHKVGPKLLIKIDEFLTTGKIAESEETRNSAKFKALDEMTSVYGVGQKTAVELYENGIRSLEQMRALDRWPIGFKYQEDMQIKMSRADCESVANFIRIQLDRVEPGAHTVLLGGYRRGKTHSSDIDLLCTYPHEEGKEKGILSRLLYRLLAKGLIPEDGVLWSSSFASHNVAPERASTRSFDSLDKAFVIFRHPANGITRKRDYFRRVDIIITAWSTFGSAVVGWTGSTQFERDLRQVAEKKGYKFEAGGLFDKQTGVRIPTLTEKDVFRALDIPWL</sequence>
<dbReference type="InterPro" id="IPR029398">
    <property type="entry name" value="PolB_thumb"/>
</dbReference>
<name>A0A1Y2ERY3_9BASI</name>
<dbReference type="AlphaFoldDB" id="A0A1Y2ERY3"/>
<dbReference type="PANTHER" id="PTHR11276">
    <property type="entry name" value="DNA POLYMERASE TYPE-X FAMILY MEMBER"/>
    <property type="match status" value="1"/>
</dbReference>
<evidence type="ECO:0000259" key="12">
    <source>
        <dbReference type="SMART" id="SM00483"/>
    </source>
</evidence>
<evidence type="ECO:0000256" key="1">
    <source>
        <dbReference type="ARBA" id="ARBA00022634"/>
    </source>
</evidence>
<evidence type="ECO:0000256" key="9">
    <source>
        <dbReference type="PIRSR" id="PIRSR622312-50"/>
    </source>
</evidence>
<dbReference type="InterPro" id="IPR027421">
    <property type="entry name" value="DNA_pol_lamdba_lyase_dom_sf"/>
</dbReference>
<dbReference type="SMART" id="SM00483">
    <property type="entry name" value="POLXc"/>
    <property type="match status" value="1"/>
</dbReference>
<dbReference type="EC" id="2.7.7.7" evidence="10"/>
<comment type="catalytic activity">
    <reaction evidence="8 10">
        <text>DNA(n) + a 2'-deoxyribonucleoside 5'-triphosphate = DNA(n+1) + diphosphate</text>
        <dbReference type="Rhea" id="RHEA:22508"/>
        <dbReference type="Rhea" id="RHEA-COMP:17339"/>
        <dbReference type="Rhea" id="RHEA-COMP:17340"/>
        <dbReference type="ChEBI" id="CHEBI:33019"/>
        <dbReference type="ChEBI" id="CHEBI:61560"/>
        <dbReference type="ChEBI" id="CHEBI:173112"/>
        <dbReference type="EC" id="2.7.7.7"/>
    </reaction>
</comment>
<protein>
    <recommendedName>
        <fullName evidence="10">DNA polymerase</fullName>
        <ecNumber evidence="10">2.7.7.7</ecNumber>
    </recommendedName>
</protein>
<evidence type="ECO:0000256" key="6">
    <source>
        <dbReference type="ARBA" id="ARBA00022932"/>
    </source>
</evidence>
<dbReference type="Pfam" id="PF14791">
    <property type="entry name" value="DNA_pol_B_thumb"/>
    <property type="match status" value="1"/>
</dbReference>
<dbReference type="GO" id="GO:0003887">
    <property type="term" value="F:DNA-directed DNA polymerase activity"/>
    <property type="evidence" value="ECO:0007669"/>
    <property type="project" value="UniProtKB-UniRule"/>
</dbReference>
<dbReference type="OrthoDB" id="205514at2759"/>
<dbReference type="PRINTS" id="PR00870">
    <property type="entry name" value="DNAPOLXBETA"/>
</dbReference>
<dbReference type="InterPro" id="IPR002008">
    <property type="entry name" value="DNA_pol_X_beta-like"/>
</dbReference>
<feature type="active site" description="Nucleophile; Schiff-base intermediate with DNA; for 5'-dRP lyase activity" evidence="9">
    <location>
        <position position="108"/>
    </location>
</feature>
<keyword evidence="4" id="KW-0235">DNA replication</keyword>
<feature type="region of interest" description="Disordered" evidence="11">
    <location>
        <begin position="1"/>
        <end position="26"/>
    </location>
</feature>
<keyword evidence="6 10" id="KW-0239">DNA-directed DNA polymerase</keyword>
<dbReference type="InterPro" id="IPR010996">
    <property type="entry name" value="HHH_MUS81"/>
</dbReference>
<dbReference type="InterPro" id="IPR018944">
    <property type="entry name" value="DNA_pol_lambd_fingers_domain"/>
</dbReference>
<evidence type="ECO:0000256" key="3">
    <source>
        <dbReference type="ARBA" id="ARBA00022695"/>
    </source>
</evidence>
<feature type="non-terminal residue" evidence="13">
    <location>
        <position position="1"/>
    </location>
</feature>
<evidence type="ECO:0000256" key="4">
    <source>
        <dbReference type="ARBA" id="ARBA00022705"/>
    </source>
</evidence>
<gene>
    <name evidence="13" type="ORF">BCR35DRAFT_306809</name>
</gene>
<dbReference type="SUPFAM" id="SSF81301">
    <property type="entry name" value="Nucleotidyltransferase"/>
    <property type="match status" value="1"/>
</dbReference>
<evidence type="ECO:0000256" key="11">
    <source>
        <dbReference type="SAM" id="MobiDB-lite"/>
    </source>
</evidence>
<keyword evidence="7 10" id="KW-0234">DNA repair</keyword>
<dbReference type="Gene3D" id="1.10.150.110">
    <property type="entry name" value="DNA polymerase beta, N-terminal domain-like"/>
    <property type="match status" value="1"/>
</dbReference>
<dbReference type="InterPro" id="IPR028207">
    <property type="entry name" value="DNA_pol_B_palm_palm"/>
</dbReference>
<dbReference type="Pfam" id="PF14716">
    <property type="entry name" value="HHH_8"/>
    <property type="match status" value="1"/>
</dbReference>
<dbReference type="InterPro" id="IPR022312">
    <property type="entry name" value="DNA_pol_X"/>
</dbReference>
<dbReference type="Gene3D" id="3.30.460.10">
    <property type="entry name" value="Beta Polymerase, domain 2"/>
    <property type="match status" value="1"/>
</dbReference>
<keyword evidence="3 10" id="KW-0548">Nucleotidyltransferase</keyword>
<keyword evidence="5 10" id="KW-0227">DNA damage</keyword>
<dbReference type="STRING" id="106004.A0A1Y2ERY3"/>
<evidence type="ECO:0000256" key="8">
    <source>
        <dbReference type="ARBA" id="ARBA00049244"/>
    </source>
</evidence>
<dbReference type="FunCoup" id="A0A1Y2ERY3">
    <property type="interactions" value="166"/>
</dbReference>
<comment type="function">
    <text evidence="10">DNA polymerase that functions in several pathways of DNA repair. Involved in base excision repair (BER) responsible for repair of lesions that give rise to abasic (AP) sites in DNA. Also contributes to DNA double-strand break repair by non-homologous end joining and homologous recombination. Has both template-dependent and template-independent (terminal transferase) DNA polymerase activities. Has also a 5'-deoxyribose-5-phosphate lyase (dRP lyase) activity.</text>
</comment>
<evidence type="ECO:0000256" key="7">
    <source>
        <dbReference type="ARBA" id="ARBA00023204"/>
    </source>
</evidence>
<dbReference type="Proteomes" id="UP000193467">
    <property type="component" value="Unassembled WGS sequence"/>
</dbReference>
<evidence type="ECO:0000256" key="5">
    <source>
        <dbReference type="ARBA" id="ARBA00022763"/>
    </source>
</evidence>
<feature type="non-terminal residue" evidence="13">
    <location>
        <position position="374"/>
    </location>
</feature>
<dbReference type="GO" id="GO:0046872">
    <property type="term" value="F:metal ion binding"/>
    <property type="evidence" value="ECO:0007669"/>
    <property type="project" value="UniProtKB-UniRule"/>
</dbReference>
<comment type="subcellular location">
    <subcellularLocation>
        <location evidence="10">Nucleus</location>
    </subcellularLocation>
</comment>
<keyword evidence="10" id="KW-0539">Nucleus</keyword>
<keyword evidence="1" id="KW-0237">DNA synthesis</keyword>
<dbReference type="Pfam" id="PF10391">
    <property type="entry name" value="DNA_pol_lambd_f"/>
    <property type="match status" value="1"/>
</dbReference>
<dbReference type="Pfam" id="PF14792">
    <property type="entry name" value="DNA_pol_B_palm"/>
    <property type="match status" value="1"/>
</dbReference>
<dbReference type="InParanoid" id="A0A1Y2ERY3"/>
<dbReference type="SUPFAM" id="SSF81585">
    <property type="entry name" value="PsbU/PolX domain-like"/>
    <property type="match status" value="1"/>
</dbReference>
<dbReference type="Gene3D" id="1.10.150.20">
    <property type="entry name" value="5' to 3' exonuclease, C-terminal subdomain"/>
    <property type="match status" value="1"/>
</dbReference>